<dbReference type="Proteomes" id="UP000249282">
    <property type="component" value="Unassembled WGS sequence"/>
</dbReference>
<dbReference type="PIRSF" id="PIRSF029202">
    <property type="entry name" value="UCP029202"/>
    <property type="match status" value="1"/>
</dbReference>
<protein>
    <recommendedName>
        <fullName evidence="3">DUF2184 domain-containing protein</fullName>
    </recommendedName>
</protein>
<accession>A0A2W5T0Q9</accession>
<dbReference type="Pfam" id="PF09950">
    <property type="entry name" value="Major_capside"/>
    <property type="match status" value="1"/>
</dbReference>
<organism evidence="1 2">
    <name type="scientific">Acinetobacter johnsonii</name>
    <dbReference type="NCBI Taxonomy" id="40214"/>
    <lineage>
        <taxon>Bacteria</taxon>
        <taxon>Pseudomonadati</taxon>
        <taxon>Pseudomonadota</taxon>
        <taxon>Gammaproteobacteria</taxon>
        <taxon>Moraxellales</taxon>
        <taxon>Moraxellaceae</taxon>
        <taxon>Acinetobacter</taxon>
    </lineage>
</organism>
<dbReference type="EMBL" id="QFQJ01000053">
    <property type="protein sequence ID" value="PZQ88787.1"/>
    <property type="molecule type" value="Genomic_DNA"/>
</dbReference>
<comment type="caution">
    <text evidence="1">The sequence shown here is derived from an EMBL/GenBank/DDBJ whole genome shotgun (WGS) entry which is preliminary data.</text>
</comment>
<gene>
    <name evidence="1" type="ORF">DI542_10320</name>
</gene>
<sequence length="331" mass="36074">MSKLVKMKARLTPISYAIQAQVGDAFNMDALAQLFIKLEDQNEITPQLQQVLDYAKFIPVTNVQAAYGGGEILSRKKGVGIGKDHSGTGDDIPLAEVEYDTVQLPVKVGTIGYQYSIVELATAQAMNLTLEADKVQAANLAAEKHMSNVAWYGYTTANASGQLTQVNGFLNQTGVTVVTAQYNWATATIEQVLSDFNKSLADATNQFDGDTSIEPDTYILASNQYSNLANRIVADSGGKTFLDWVTEKNIFATQGKPLTIRGSGRGNGKGTANADRSIIYRRDPSCIQFKGNSVEFLTAQPKGLDVLVPGHYKYQGVWLKRVDSLRYLDHA</sequence>
<name>A0A2W5T0Q9_ACIJO</name>
<evidence type="ECO:0000313" key="1">
    <source>
        <dbReference type="EMBL" id="PZQ88787.1"/>
    </source>
</evidence>
<evidence type="ECO:0000313" key="2">
    <source>
        <dbReference type="Proteomes" id="UP000249282"/>
    </source>
</evidence>
<evidence type="ECO:0008006" key="3">
    <source>
        <dbReference type="Google" id="ProtNLM"/>
    </source>
</evidence>
<reference evidence="1 2" key="1">
    <citation type="submission" date="2017-11" db="EMBL/GenBank/DDBJ databases">
        <title>Infants hospitalized years apart are colonized by the same room-sourced microbial strains.</title>
        <authorList>
            <person name="Brooks B."/>
            <person name="Olm M.R."/>
            <person name="Firek B.A."/>
            <person name="Baker R."/>
            <person name="Thomas B.C."/>
            <person name="Morowitz M.J."/>
            <person name="Banfield J.F."/>
        </authorList>
    </citation>
    <scope>NUCLEOTIDE SEQUENCE [LARGE SCALE GENOMIC DNA]</scope>
    <source>
        <strain evidence="1">S2_003_000_R3_20</strain>
    </source>
</reference>
<dbReference type="InterPro" id="IPR020049">
    <property type="entry name" value="Major_capsid-like"/>
</dbReference>
<dbReference type="AlphaFoldDB" id="A0A2W5T0Q9"/>
<proteinExistence type="predicted"/>